<dbReference type="GO" id="GO:0005975">
    <property type="term" value="P:carbohydrate metabolic process"/>
    <property type="evidence" value="ECO:0007669"/>
    <property type="project" value="InterPro"/>
</dbReference>
<evidence type="ECO:0000256" key="2">
    <source>
        <dbReference type="ARBA" id="ARBA00022679"/>
    </source>
</evidence>
<gene>
    <name evidence="5" type="ORF">FME351_LOCUS16781</name>
</gene>
<accession>A0A818H631</accession>
<dbReference type="Proteomes" id="UP000663869">
    <property type="component" value="Unassembled WGS sequence"/>
</dbReference>
<keyword evidence="2 3" id="KW-0808">Transferase</keyword>
<evidence type="ECO:0000313" key="5">
    <source>
        <dbReference type="EMBL" id="CAF3500962.1"/>
    </source>
</evidence>
<organism evidence="5 6">
    <name type="scientific">Rotaria socialis</name>
    <dbReference type="NCBI Taxonomy" id="392032"/>
    <lineage>
        <taxon>Eukaryota</taxon>
        <taxon>Metazoa</taxon>
        <taxon>Spiralia</taxon>
        <taxon>Gnathifera</taxon>
        <taxon>Rotifera</taxon>
        <taxon>Eurotatoria</taxon>
        <taxon>Bdelloidea</taxon>
        <taxon>Philodinida</taxon>
        <taxon>Philodinidae</taxon>
        <taxon>Rotaria</taxon>
    </lineage>
</organism>
<comment type="subcellular location">
    <subcellularLocation>
        <location evidence="3">Golgi apparatus</location>
        <location evidence="3">Golgi stack membrane</location>
        <topology evidence="3">Single-pass type II membrane protein</topology>
    </subcellularLocation>
</comment>
<feature type="chain" id="PRO_5032556266" description="L-Fucosyltransferase" evidence="4">
    <location>
        <begin position="17"/>
        <end position="382"/>
    </location>
</feature>
<dbReference type="Pfam" id="PF01531">
    <property type="entry name" value="Glyco_transf_11"/>
    <property type="match status" value="1"/>
</dbReference>
<reference evidence="5" key="1">
    <citation type="submission" date="2021-02" db="EMBL/GenBank/DDBJ databases">
        <authorList>
            <person name="Nowell W R."/>
        </authorList>
    </citation>
    <scope>NUCLEOTIDE SEQUENCE</scope>
</reference>
<keyword evidence="1 3" id="KW-0328">Glycosyltransferase</keyword>
<dbReference type="GO" id="GO:0032580">
    <property type="term" value="C:Golgi cisterna membrane"/>
    <property type="evidence" value="ECO:0007669"/>
    <property type="project" value="UniProtKB-SubCell"/>
</dbReference>
<comment type="pathway">
    <text evidence="3">Protein modification; protein glycosylation.</text>
</comment>
<evidence type="ECO:0000256" key="4">
    <source>
        <dbReference type="SAM" id="SignalP"/>
    </source>
</evidence>
<evidence type="ECO:0000313" key="6">
    <source>
        <dbReference type="Proteomes" id="UP000663869"/>
    </source>
</evidence>
<comment type="caution">
    <text evidence="5">The sequence shown here is derived from an EMBL/GenBank/DDBJ whole genome shotgun (WGS) entry which is preliminary data.</text>
</comment>
<name>A0A818H631_9BILA</name>
<dbReference type="EC" id="2.4.1.-" evidence="3"/>
<feature type="signal peptide" evidence="4">
    <location>
        <begin position="1"/>
        <end position="16"/>
    </location>
</feature>
<keyword evidence="3" id="KW-0333">Golgi apparatus</keyword>
<keyword evidence="3" id="KW-0325">Glycoprotein</keyword>
<protein>
    <recommendedName>
        <fullName evidence="3">L-Fucosyltransferase</fullName>
        <ecNumber evidence="3">2.4.1.-</ecNumber>
    </recommendedName>
</protein>
<dbReference type="InterPro" id="IPR002516">
    <property type="entry name" value="Glyco_trans_11"/>
</dbReference>
<dbReference type="EMBL" id="CAJNYU010002054">
    <property type="protein sequence ID" value="CAF3500962.1"/>
    <property type="molecule type" value="Genomic_DNA"/>
</dbReference>
<dbReference type="PANTHER" id="PTHR11927:SF9">
    <property type="entry name" value="L-FUCOSYLTRANSFERASE"/>
    <property type="match status" value="1"/>
</dbReference>
<keyword evidence="3" id="KW-0812">Transmembrane</keyword>
<proteinExistence type="inferred from homology"/>
<evidence type="ECO:0000256" key="1">
    <source>
        <dbReference type="ARBA" id="ARBA00022676"/>
    </source>
</evidence>
<keyword evidence="3" id="KW-0735">Signal-anchor</keyword>
<comment type="similarity">
    <text evidence="3">Belongs to the glycosyltransferase 11 family.</text>
</comment>
<dbReference type="GO" id="GO:0008107">
    <property type="term" value="F:galactoside 2-alpha-L-fucosyltransferase activity"/>
    <property type="evidence" value="ECO:0007669"/>
    <property type="project" value="InterPro"/>
</dbReference>
<dbReference type="UniPathway" id="UPA00378"/>
<sequence length="382" mass="44557">MFFGLLFFISISFLNSQYKQKPRKIVFHNQSVGTSKTSLVHAEQQITISLKTSSMRCIVCVRTRLGRLGNRMFTIASAYALARLHSCHLFFLISTLEEIREVFIFHLEPFLLPTFIFNRSWRNVSHPMKKISRDIACQYVPELTHPNTIPSKHIFELQGFWQSYLNFDKYRDELRNRVFVARPSVLERVSKLFIDIYEEKFHVIPQFSSDNHQLFKNQLAQLNWTIWIGIHVRRADFVSLQFASSDEYLFAAIEYYTERYSNAHFIVASDDKRYCRKLFRNRANIFLAPRSFDEGDDLIALSLCQHSIITGGTFGWWAGYLASGEVIHDTASQAGCEQREYYYPPWFKTIENARKLLATLTHGFPQFPTSPMSAQQPAIVKP</sequence>
<dbReference type="PANTHER" id="PTHR11927">
    <property type="entry name" value="GALACTOSIDE 2-L-FUCOSYLTRANSFERASE"/>
    <property type="match status" value="1"/>
</dbReference>
<dbReference type="AlphaFoldDB" id="A0A818H631"/>
<evidence type="ECO:0000256" key="3">
    <source>
        <dbReference type="RuleBase" id="RU363129"/>
    </source>
</evidence>
<keyword evidence="4" id="KW-0732">Signal</keyword>
<dbReference type="CDD" id="cd11301">
    <property type="entry name" value="Fut1_Fut2_like"/>
    <property type="match status" value="1"/>
</dbReference>